<reference evidence="1" key="1">
    <citation type="submission" date="2020-02" db="EMBL/GenBank/DDBJ databases">
        <authorList>
            <person name="Palmer J.M."/>
        </authorList>
    </citation>
    <scope>NUCLEOTIDE SEQUENCE</scope>
    <source>
        <strain evidence="1">EPUS1.4</strain>
        <tissue evidence="1">Thallus</tissue>
    </source>
</reference>
<organism evidence="1 2">
    <name type="scientific">Endocarpon pusillum</name>
    <dbReference type="NCBI Taxonomy" id="364733"/>
    <lineage>
        <taxon>Eukaryota</taxon>
        <taxon>Fungi</taxon>
        <taxon>Dikarya</taxon>
        <taxon>Ascomycota</taxon>
        <taxon>Pezizomycotina</taxon>
        <taxon>Eurotiomycetes</taxon>
        <taxon>Chaetothyriomycetidae</taxon>
        <taxon>Verrucariales</taxon>
        <taxon>Verrucariaceae</taxon>
        <taxon>Endocarpon</taxon>
    </lineage>
</organism>
<keyword evidence="2" id="KW-1185">Reference proteome</keyword>
<dbReference type="OrthoDB" id="1658288at2759"/>
<comment type="caution">
    <text evidence="1">The sequence shown here is derived from an EMBL/GenBank/DDBJ whole genome shotgun (WGS) entry which is preliminary data.</text>
</comment>
<dbReference type="AlphaFoldDB" id="A0A8H7E4G2"/>
<name>A0A8H7E4G2_9EURO</name>
<gene>
    <name evidence="1" type="ORF">GJ744_010109</name>
</gene>
<evidence type="ECO:0000313" key="1">
    <source>
        <dbReference type="EMBL" id="KAF7507808.1"/>
    </source>
</evidence>
<accession>A0A8H7E4G2</accession>
<proteinExistence type="predicted"/>
<evidence type="ECO:0000313" key="2">
    <source>
        <dbReference type="Proteomes" id="UP000606974"/>
    </source>
</evidence>
<protein>
    <submittedName>
        <fullName evidence="1">Uncharacterized protein</fullName>
    </submittedName>
</protein>
<sequence>MLTSRNDECQQYATTKSIALEGLCGREAQELLLKVARVPKDRYRVHGEDAK</sequence>
<dbReference type="EMBL" id="JAACFV010000063">
    <property type="protein sequence ID" value="KAF7507808.1"/>
    <property type="molecule type" value="Genomic_DNA"/>
</dbReference>
<dbReference type="Proteomes" id="UP000606974">
    <property type="component" value="Unassembled WGS sequence"/>
</dbReference>